<proteinExistence type="predicted"/>
<comment type="caution">
    <text evidence="1">The sequence shown here is derived from an EMBL/GenBank/DDBJ whole genome shotgun (WGS) entry which is preliminary data.</text>
</comment>
<reference evidence="2" key="1">
    <citation type="submission" date="2018-12" db="EMBL/GenBank/DDBJ databases">
        <title>Tengunoibacter tsumagoiensis gen. nov., sp. nov., Dictyobacter kobayashii sp. nov., D. alpinus sp. nov., and D. joshuensis sp. nov. and description of Dictyobacteraceae fam. nov. within the order Ktedonobacterales isolated from Tengu-no-mugimeshi.</title>
        <authorList>
            <person name="Wang C.M."/>
            <person name="Zheng Y."/>
            <person name="Sakai Y."/>
            <person name="Toyoda A."/>
            <person name="Minakuchi Y."/>
            <person name="Abe K."/>
            <person name="Yokota A."/>
            <person name="Yabe S."/>
        </authorList>
    </citation>
    <scope>NUCLEOTIDE SEQUENCE [LARGE SCALE GENOMIC DNA]</scope>
    <source>
        <strain evidence="2">Uno11</strain>
    </source>
</reference>
<organism evidence="1 2">
    <name type="scientific">Dictyobacter kobayashii</name>
    <dbReference type="NCBI Taxonomy" id="2014872"/>
    <lineage>
        <taxon>Bacteria</taxon>
        <taxon>Bacillati</taxon>
        <taxon>Chloroflexota</taxon>
        <taxon>Ktedonobacteria</taxon>
        <taxon>Ktedonobacterales</taxon>
        <taxon>Dictyobacteraceae</taxon>
        <taxon>Dictyobacter</taxon>
    </lineage>
</organism>
<keyword evidence="2" id="KW-1185">Reference proteome</keyword>
<evidence type="ECO:0000313" key="1">
    <source>
        <dbReference type="EMBL" id="GCE22355.1"/>
    </source>
</evidence>
<evidence type="ECO:0000313" key="2">
    <source>
        <dbReference type="Proteomes" id="UP000287188"/>
    </source>
</evidence>
<protein>
    <submittedName>
        <fullName evidence="1">Uncharacterized protein</fullName>
    </submittedName>
</protein>
<sequence>MTAVPNRTYTTLSSRGLRHDILPMKLYHKAKKLGTWDPARLISLRIGWIGSRCQLKGRRRFGVA</sequence>
<dbReference type="AlphaFoldDB" id="A0A402ATF7"/>
<dbReference type="Proteomes" id="UP000287188">
    <property type="component" value="Unassembled WGS sequence"/>
</dbReference>
<dbReference type="EMBL" id="BIFS01000002">
    <property type="protein sequence ID" value="GCE22355.1"/>
    <property type="molecule type" value="Genomic_DNA"/>
</dbReference>
<dbReference type="RefSeq" id="WP_218032115.1">
    <property type="nucleotide sequence ID" value="NZ_BIFS01000002.1"/>
</dbReference>
<accession>A0A402ATF7</accession>
<name>A0A402ATF7_9CHLR</name>
<gene>
    <name evidence="1" type="ORF">KDK_61550</name>
</gene>